<reference evidence="2" key="1">
    <citation type="submission" date="2022-11" db="UniProtKB">
        <authorList>
            <consortium name="WormBaseParasite"/>
        </authorList>
    </citation>
    <scope>IDENTIFICATION</scope>
</reference>
<protein>
    <submittedName>
        <fullName evidence="2">Uncharacterized protein</fullName>
    </submittedName>
</protein>
<evidence type="ECO:0000313" key="2">
    <source>
        <dbReference type="WBParaSite" id="PgR118_g030_t01"/>
    </source>
</evidence>
<evidence type="ECO:0000313" key="1">
    <source>
        <dbReference type="Proteomes" id="UP000887569"/>
    </source>
</evidence>
<accession>A0A915CD36</accession>
<dbReference type="AlphaFoldDB" id="A0A915CD36"/>
<keyword evidence="1" id="KW-1185">Reference proteome</keyword>
<dbReference type="WBParaSite" id="PgR118_g030_t01">
    <property type="protein sequence ID" value="PgR118_g030_t01"/>
    <property type="gene ID" value="PgR118_g030"/>
</dbReference>
<proteinExistence type="predicted"/>
<sequence length="71" mass="8167">HIIDIRIPENLTVINIPNGLVIPYFRGEHNCTQNDTPPIRRTEIHFRIIQQPLDVHQCDDCAFGGQLCSME</sequence>
<name>A0A915CD36_PARUN</name>
<dbReference type="Proteomes" id="UP000887569">
    <property type="component" value="Unplaced"/>
</dbReference>
<organism evidence="1 2">
    <name type="scientific">Parascaris univalens</name>
    <name type="common">Nematode worm</name>
    <dbReference type="NCBI Taxonomy" id="6257"/>
    <lineage>
        <taxon>Eukaryota</taxon>
        <taxon>Metazoa</taxon>
        <taxon>Ecdysozoa</taxon>
        <taxon>Nematoda</taxon>
        <taxon>Chromadorea</taxon>
        <taxon>Rhabditida</taxon>
        <taxon>Spirurina</taxon>
        <taxon>Ascaridomorpha</taxon>
        <taxon>Ascaridoidea</taxon>
        <taxon>Ascarididae</taxon>
        <taxon>Parascaris</taxon>
    </lineage>
</organism>